<feature type="transmembrane region" description="Helical" evidence="8">
    <location>
        <begin position="35"/>
        <end position="58"/>
    </location>
</feature>
<keyword evidence="3" id="KW-0479">Metal-binding</keyword>
<reference evidence="10 11" key="1">
    <citation type="submission" date="2016-10" db="EMBL/GenBank/DDBJ databases">
        <authorList>
            <person name="de Groot N.N."/>
        </authorList>
    </citation>
    <scope>NUCLEOTIDE SEQUENCE [LARGE SCALE GENOMIC DNA]</scope>
    <source>
        <strain evidence="10 11">ATCC 35022</strain>
    </source>
</reference>
<name>A0A1G6AKT5_9HYPH</name>
<dbReference type="InterPro" id="IPR050570">
    <property type="entry name" value="Cell_wall_metabolism_enzyme"/>
</dbReference>
<keyword evidence="2" id="KW-0645">Protease</keyword>
<evidence type="ECO:0000256" key="7">
    <source>
        <dbReference type="SAM" id="MobiDB-lite"/>
    </source>
</evidence>
<dbReference type="Proteomes" id="UP000199071">
    <property type="component" value="Unassembled WGS sequence"/>
</dbReference>
<evidence type="ECO:0000256" key="4">
    <source>
        <dbReference type="ARBA" id="ARBA00022801"/>
    </source>
</evidence>
<keyword evidence="8" id="KW-1133">Transmembrane helix</keyword>
<dbReference type="GO" id="GO:0046872">
    <property type="term" value="F:metal ion binding"/>
    <property type="evidence" value="ECO:0007669"/>
    <property type="project" value="UniProtKB-KW"/>
</dbReference>
<feature type="region of interest" description="Disordered" evidence="7">
    <location>
        <begin position="1"/>
        <end position="23"/>
    </location>
</feature>
<dbReference type="EMBL" id="FMXQ01000001">
    <property type="protein sequence ID" value="SDB08733.1"/>
    <property type="molecule type" value="Genomic_DNA"/>
</dbReference>
<keyword evidence="6" id="KW-0482">Metalloprotease</keyword>
<protein>
    <submittedName>
        <fullName evidence="10">Murein DD-endopeptidase MepM and murein hydrolase activator NlpD, contain LysM domain</fullName>
    </submittedName>
</protein>
<dbReference type="AlphaFoldDB" id="A0A1G6AKT5"/>
<keyword evidence="8" id="KW-0472">Membrane</keyword>
<feature type="domain" description="M23ase beta-sheet core" evidence="9">
    <location>
        <begin position="511"/>
        <end position="607"/>
    </location>
</feature>
<evidence type="ECO:0000256" key="2">
    <source>
        <dbReference type="ARBA" id="ARBA00022670"/>
    </source>
</evidence>
<dbReference type="Gene3D" id="2.70.70.10">
    <property type="entry name" value="Glucose Permease (Domain IIA)"/>
    <property type="match status" value="1"/>
</dbReference>
<gene>
    <name evidence="10" type="ORF">SAMN02982931_00758</name>
</gene>
<dbReference type="OrthoDB" id="9805070at2"/>
<keyword evidence="11" id="KW-1185">Reference proteome</keyword>
<comment type="cofactor">
    <cofactor evidence="1">
        <name>Zn(2+)</name>
        <dbReference type="ChEBI" id="CHEBI:29105"/>
    </cofactor>
</comment>
<dbReference type="InterPro" id="IPR011055">
    <property type="entry name" value="Dup_hybrid_motif"/>
</dbReference>
<evidence type="ECO:0000313" key="10">
    <source>
        <dbReference type="EMBL" id="SDB08733.1"/>
    </source>
</evidence>
<dbReference type="CDD" id="cd12797">
    <property type="entry name" value="M23_peptidase"/>
    <property type="match status" value="1"/>
</dbReference>
<dbReference type="PANTHER" id="PTHR21666">
    <property type="entry name" value="PEPTIDASE-RELATED"/>
    <property type="match status" value="1"/>
</dbReference>
<dbReference type="GO" id="GO:0006508">
    <property type="term" value="P:proteolysis"/>
    <property type="evidence" value="ECO:0007669"/>
    <property type="project" value="UniProtKB-KW"/>
</dbReference>
<evidence type="ECO:0000313" key="11">
    <source>
        <dbReference type="Proteomes" id="UP000199071"/>
    </source>
</evidence>
<dbReference type="Pfam" id="PF01551">
    <property type="entry name" value="Peptidase_M23"/>
    <property type="match status" value="1"/>
</dbReference>
<keyword evidence="4 10" id="KW-0378">Hydrolase</keyword>
<dbReference type="SUPFAM" id="SSF51261">
    <property type="entry name" value="Duplicated hybrid motif"/>
    <property type="match status" value="1"/>
</dbReference>
<accession>A0A1G6AKT5</accession>
<evidence type="ECO:0000256" key="8">
    <source>
        <dbReference type="SAM" id="Phobius"/>
    </source>
</evidence>
<dbReference type="STRING" id="665467.SAMN02982931_00758"/>
<keyword evidence="8" id="KW-0812">Transmembrane</keyword>
<keyword evidence="5" id="KW-0862">Zinc</keyword>
<evidence type="ECO:0000256" key="5">
    <source>
        <dbReference type="ARBA" id="ARBA00022833"/>
    </source>
</evidence>
<evidence type="ECO:0000256" key="1">
    <source>
        <dbReference type="ARBA" id="ARBA00001947"/>
    </source>
</evidence>
<evidence type="ECO:0000259" key="9">
    <source>
        <dbReference type="Pfam" id="PF01551"/>
    </source>
</evidence>
<dbReference type="InterPro" id="IPR016047">
    <property type="entry name" value="M23ase_b-sheet_dom"/>
</dbReference>
<dbReference type="PANTHER" id="PTHR21666:SF288">
    <property type="entry name" value="CELL DIVISION PROTEIN YTFB"/>
    <property type="match status" value="1"/>
</dbReference>
<evidence type="ECO:0000256" key="6">
    <source>
        <dbReference type="ARBA" id="ARBA00023049"/>
    </source>
</evidence>
<evidence type="ECO:0000256" key="3">
    <source>
        <dbReference type="ARBA" id="ARBA00022723"/>
    </source>
</evidence>
<proteinExistence type="predicted"/>
<dbReference type="GO" id="GO:0004222">
    <property type="term" value="F:metalloendopeptidase activity"/>
    <property type="evidence" value="ECO:0007669"/>
    <property type="project" value="TreeGrafter"/>
</dbReference>
<sequence>MRGSADGIDLGSEPPLRVGETSDEAPVRRSVSIRWLSGTILTGLTSVFLMGGALMAALSNPHQFAELPDAADSSIIAPAASIAFGRKGDRIQPLLEEVSSRQILQVSTVTKQGERDFIKLRPFAKIVATLSARESEFDEQIPTYDAMRIFADTSAPEAPDKGDDVAGTDDQFYGADVDGEVSVKVSDFPVGGIEIDTTFAPATEDVEAIVRASLQSGDGSAQMSALAYIDPTGDSEEFVEEDPFTALGVSIVPENVSSVVKSSTGEDGGDGSEERIVAVAKGQSFMSLLQDNDITERDAKAIVGALSELVDLNSIHVGQKVRVAYAVNIDEADPEPIRVSVYDDGAHQASVARTDDDGFRRTDEPVLGTNALAEVEPEKFGAMPKVYDAVYRTALEQEVPKALIDQLVRVFAFDVDFQARISPGDTIEVFHSLPEDDAAASEPEVLFAALTLNGASKRFYRFRTPDDGVVDYYDEEGRSAKKFLMRKPITSGVLRSRFGMRRHPILGYSRLHSGVDYSAPRMTPILAAGNGVVEKAGRTSGYGNLIILQHTNGYETAYAHQTKFADGIRPGARVRQGQVIGYVGSTGLSTGPHLHFEMRVNGKAVDPLRIRLPRGRVLEDQLLAAFERERERIDNLLGNQGIPTEVASTN</sequence>
<dbReference type="RefSeq" id="WP_090874832.1">
    <property type="nucleotide sequence ID" value="NZ_FMXQ01000001.1"/>
</dbReference>
<dbReference type="Gene3D" id="3.10.450.350">
    <property type="match status" value="1"/>
</dbReference>
<organism evidence="10 11">
    <name type="scientific">Bauldia litoralis</name>
    <dbReference type="NCBI Taxonomy" id="665467"/>
    <lineage>
        <taxon>Bacteria</taxon>
        <taxon>Pseudomonadati</taxon>
        <taxon>Pseudomonadota</taxon>
        <taxon>Alphaproteobacteria</taxon>
        <taxon>Hyphomicrobiales</taxon>
        <taxon>Kaistiaceae</taxon>
        <taxon>Bauldia</taxon>
    </lineage>
</organism>